<dbReference type="InterPro" id="IPR022074">
    <property type="entry name" value="DUF3626"/>
</dbReference>
<evidence type="ECO:0000313" key="1">
    <source>
        <dbReference type="EMBL" id="ABJ84671.1"/>
    </source>
</evidence>
<dbReference type="KEGG" id="sus:Acid_3700"/>
<reference evidence="1" key="1">
    <citation type="submission" date="2006-10" db="EMBL/GenBank/DDBJ databases">
        <title>Complete sequence of Solibacter usitatus Ellin6076.</title>
        <authorList>
            <consortium name="US DOE Joint Genome Institute"/>
            <person name="Copeland A."/>
            <person name="Lucas S."/>
            <person name="Lapidus A."/>
            <person name="Barry K."/>
            <person name="Detter J.C."/>
            <person name="Glavina del Rio T."/>
            <person name="Hammon N."/>
            <person name="Israni S."/>
            <person name="Dalin E."/>
            <person name="Tice H."/>
            <person name="Pitluck S."/>
            <person name="Thompson L.S."/>
            <person name="Brettin T."/>
            <person name="Bruce D."/>
            <person name="Han C."/>
            <person name="Tapia R."/>
            <person name="Gilna P."/>
            <person name="Schmutz J."/>
            <person name="Larimer F."/>
            <person name="Land M."/>
            <person name="Hauser L."/>
            <person name="Kyrpides N."/>
            <person name="Mikhailova N."/>
            <person name="Janssen P.H."/>
            <person name="Kuske C.R."/>
            <person name="Richardson P."/>
        </authorList>
    </citation>
    <scope>NUCLEOTIDE SEQUENCE</scope>
    <source>
        <strain evidence="1">Ellin6076</strain>
    </source>
</reference>
<dbReference type="HOGENOM" id="CLU_062259_0_0_0"/>
<dbReference type="Pfam" id="PF12294">
    <property type="entry name" value="DUF3626"/>
    <property type="match status" value="1"/>
</dbReference>
<dbReference type="AlphaFoldDB" id="Q020I2"/>
<dbReference type="EMBL" id="CP000473">
    <property type="protein sequence ID" value="ABJ84671.1"/>
    <property type="molecule type" value="Genomic_DNA"/>
</dbReference>
<dbReference type="STRING" id="234267.Acid_3700"/>
<accession>Q020I2</accession>
<sequence>MLSAAQSAALRHIDASADAGEATALLSIAGIFERAGYGVETYLEIIELVRRHARVALHFHPDRFSHKTVCVAEGLLREGVYRNQFETGLSSGSPTAFPGGERDIWERTLFGGAYHTEGVLAAERPKYGSLELVRFPDGPAPRFGSCYFVLRDVGARTSITFMGSEHSQAGDRAGNLAKPHSAIAALLAEIENGGMATPAWPPFRTPTLGVEGITVARFCELARSLREPRQNPSIGHPGRVLDTGVEAQIHGPVELNRDVELLVADPAFAGTPIGRMLNELADKYGFDLQWHCGFRLPVRDVPDDFRGPAMPVLAQRIGGASGVLDAVLIGHAAASLHHNPEQWSEWGDYYDVLRLLRQLWHVVVHFGRSAAPVEASPEVGSG</sequence>
<protein>
    <recommendedName>
        <fullName evidence="2">DUF3626 domain-containing protein</fullName>
    </recommendedName>
</protein>
<dbReference type="eggNOG" id="ENOG502Z7QC">
    <property type="taxonomic scope" value="Bacteria"/>
</dbReference>
<proteinExistence type="predicted"/>
<name>Q020I2_SOLUE</name>
<evidence type="ECO:0008006" key="2">
    <source>
        <dbReference type="Google" id="ProtNLM"/>
    </source>
</evidence>
<organism evidence="1">
    <name type="scientific">Solibacter usitatus (strain Ellin6076)</name>
    <dbReference type="NCBI Taxonomy" id="234267"/>
    <lineage>
        <taxon>Bacteria</taxon>
        <taxon>Pseudomonadati</taxon>
        <taxon>Acidobacteriota</taxon>
        <taxon>Terriglobia</taxon>
        <taxon>Bryobacterales</taxon>
        <taxon>Solibacteraceae</taxon>
        <taxon>Candidatus Solibacter</taxon>
    </lineage>
</organism>
<gene>
    <name evidence="1" type="ordered locus">Acid_3700</name>
</gene>
<dbReference type="OrthoDB" id="3770261at2"/>
<dbReference type="InParanoid" id="Q020I2"/>